<dbReference type="PANTHER" id="PTHR24264">
    <property type="entry name" value="TRYPSIN-RELATED"/>
    <property type="match status" value="1"/>
</dbReference>
<dbReference type="PROSITE" id="PS50026">
    <property type="entry name" value="EGF_3"/>
    <property type="match status" value="4"/>
</dbReference>
<dbReference type="AlphaFoldDB" id="A0A9Y4NTU7"/>
<evidence type="ECO:0000313" key="21">
    <source>
        <dbReference type="RefSeq" id="XP_008303417.1"/>
    </source>
</evidence>
<dbReference type="GO" id="GO:0004252">
    <property type="term" value="F:serine-type endopeptidase activity"/>
    <property type="evidence" value="ECO:0007669"/>
    <property type="project" value="UniProtKB-EC"/>
</dbReference>
<evidence type="ECO:0000256" key="15">
    <source>
        <dbReference type="PROSITE-ProRule" id="PRU00121"/>
    </source>
</evidence>
<dbReference type="FunFam" id="2.40.10.10:FF:000003">
    <property type="entry name" value="Transmembrane serine protease 3"/>
    <property type="match status" value="1"/>
</dbReference>
<feature type="domain" description="EGF-like" evidence="17">
    <location>
        <begin position="77"/>
        <end position="114"/>
    </location>
</feature>
<evidence type="ECO:0000256" key="10">
    <source>
        <dbReference type="ARBA" id="ARBA00023157"/>
    </source>
</evidence>
<dbReference type="FunFam" id="2.10.25.10:FF:000118">
    <property type="entry name" value="protein delta homolog 2"/>
    <property type="match status" value="1"/>
</dbReference>
<dbReference type="PROSITE" id="PS00135">
    <property type="entry name" value="TRYPSIN_SER"/>
    <property type="match status" value="1"/>
</dbReference>
<keyword evidence="10 14" id="KW-1015">Disulfide bond</keyword>
<dbReference type="InterPro" id="IPR018056">
    <property type="entry name" value="Kringle_CS"/>
</dbReference>
<dbReference type="Gene3D" id="2.40.10.10">
    <property type="entry name" value="Trypsin-like serine proteases"/>
    <property type="match status" value="3"/>
</dbReference>
<dbReference type="InterPro" id="IPR018114">
    <property type="entry name" value="TRYPSIN_HIS"/>
</dbReference>
<dbReference type="InterPro" id="IPR000001">
    <property type="entry name" value="Kringle"/>
</dbReference>
<feature type="domain" description="EGF-like" evidence="17">
    <location>
        <begin position="465"/>
        <end position="501"/>
    </location>
</feature>
<evidence type="ECO:0000256" key="4">
    <source>
        <dbReference type="ARBA" id="ARBA00022572"/>
    </source>
</evidence>
<dbReference type="CDD" id="cd00190">
    <property type="entry name" value="Tryp_SPc"/>
    <property type="match status" value="2"/>
</dbReference>
<keyword evidence="4 15" id="KW-0420">Kringle</keyword>
<comment type="catalytic activity">
    <reaction evidence="12">
        <text>Preferential cleavage: Arg-|-Xaa, Lys-|-Xaa.</text>
        <dbReference type="EC" id="3.4.21.4"/>
    </reaction>
</comment>
<accession>A0A9Y4NTU7</accession>
<name>A0A9Y4NTU7_9TELE</name>
<evidence type="ECO:0000256" key="9">
    <source>
        <dbReference type="ARBA" id="ARBA00022825"/>
    </source>
</evidence>
<evidence type="ECO:0000313" key="20">
    <source>
        <dbReference type="Proteomes" id="UP000694891"/>
    </source>
</evidence>
<feature type="disulfide bond" evidence="14">
    <location>
        <begin position="143"/>
        <end position="152"/>
    </location>
</feature>
<keyword evidence="6" id="KW-0732">Signal</keyword>
<dbReference type="FunFam" id="2.40.20.10:FF:000001">
    <property type="entry name" value="Urokinase-type plasminogen activator"/>
    <property type="match status" value="2"/>
</dbReference>
<reference evidence="21" key="1">
    <citation type="submission" date="2025-08" db="UniProtKB">
        <authorList>
            <consortium name="RefSeq"/>
        </authorList>
    </citation>
    <scope>IDENTIFICATION</scope>
</reference>
<dbReference type="SMART" id="SM00130">
    <property type="entry name" value="KR"/>
    <property type="match status" value="2"/>
</dbReference>
<dbReference type="Gene3D" id="2.10.25.10">
    <property type="entry name" value="Laminin"/>
    <property type="match status" value="3"/>
</dbReference>
<evidence type="ECO:0000256" key="14">
    <source>
        <dbReference type="PROSITE-ProRule" id="PRU00076"/>
    </source>
</evidence>
<feature type="domain" description="Peptidase S1" evidence="19">
    <location>
        <begin position="628"/>
        <end position="868"/>
    </location>
</feature>
<dbReference type="PANTHER" id="PTHR24264:SF40">
    <property type="entry name" value="HYALURONAN-BINDING PROTEIN 2"/>
    <property type="match status" value="1"/>
</dbReference>
<dbReference type="InterPro" id="IPR001254">
    <property type="entry name" value="Trypsin_dom"/>
</dbReference>
<keyword evidence="9 16" id="KW-0720">Serine protease</keyword>
<dbReference type="SMART" id="SM00020">
    <property type="entry name" value="Tryp_SPc"/>
    <property type="match status" value="2"/>
</dbReference>
<dbReference type="InterPro" id="IPR001314">
    <property type="entry name" value="Peptidase_S1A"/>
</dbReference>
<dbReference type="PRINTS" id="PR00722">
    <property type="entry name" value="CHYMOTRYPSIN"/>
</dbReference>
<feature type="domain" description="Peptidase S1" evidence="19">
    <location>
        <begin position="281"/>
        <end position="588"/>
    </location>
</feature>
<proteinExistence type="predicted"/>
<dbReference type="PROSITE" id="PS00021">
    <property type="entry name" value="KRINGLE_1"/>
    <property type="match status" value="1"/>
</dbReference>
<dbReference type="Pfam" id="PF00051">
    <property type="entry name" value="Kringle"/>
    <property type="match status" value="2"/>
</dbReference>
<evidence type="ECO:0000256" key="6">
    <source>
        <dbReference type="ARBA" id="ARBA00022729"/>
    </source>
</evidence>
<dbReference type="Gene3D" id="2.40.20.10">
    <property type="entry name" value="Plasminogen Kringle 4"/>
    <property type="match status" value="2"/>
</dbReference>
<keyword evidence="3 14" id="KW-0245">EGF-like domain</keyword>
<dbReference type="PROSITE" id="PS50070">
    <property type="entry name" value="KRINGLE_2"/>
    <property type="match status" value="2"/>
</dbReference>
<evidence type="ECO:0000259" key="18">
    <source>
        <dbReference type="PROSITE" id="PS50070"/>
    </source>
</evidence>
<dbReference type="GeneID" id="103375009"/>
<dbReference type="InterPro" id="IPR043504">
    <property type="entry name" value="Peptidase_S1_PA_chymotrypsin"/>
</dbReference>
<feature type="disulfide bond" evidence="14">
    <location>
        <begin position="104"/>
        <end position="113"/>
    </location>
</feature>
<dbReference type="InterPro" id="IPR001881">
    <property type="entry name" value="EGF-like_Ca-bd_dom"/>
</dbReference>
<comment type="subcellular location">
    <subcellularLocation>
        <location evidence="1">Secreted</location>
        <location evidence="1">Extracellular space</location>
    </subcellularLocation>
</comment>
<feature type="domain" description="EGF-like" evidence="17">
    <location>
        <begin position="115"/>
        <end position="153"/>
    </location>
</feature>
<dbReference type="GO" id="GO:0005615">
    <property type="term" value="C:extracellular space"/>
    <property type="evidence" value="ECO:0007669"/>
    <property type="project" value="TreeGrafter"/>
</dbReference>
<organism evidence="20 21">
    <name type="scientific">Stegastes partitus</name>
    <name type="common">bicolor damselfish</name>
    <dbReference type="NCBI Taxonomy" id="144197"/>
    <lineage>
        <taxon>Eukaryota</taxon>
        <taxon>Metazoa</taxon>
        <taxon>Chordata</taxon>
        <taxon>Craniata</taxon>
        <taxon>Vertebrata</taxon>
        <taxon>Euteleostomi</taxon>
        <taxon>Actinopterygii</taxon>
        <taxon>Neopterygii</taxon>
        <taxon>Teleostei</taxon>
        <taxon>Neoteleostei</taxon>
        <taxon>Acanthomorphata</taxon>
        <taxon>Ovalentaria</taxon>
        <taxon>Pomacentridae</taxon>
        <taxon>Stegastes</taxon>
    </lineage>
</organism>
<dbReference type="PROSITE" id="PS00022">
    <property type="entry name" value="EGF_1"/>
    <property type="match status" value="4"/>
</dbReference>
<dbReference type="Pfam" id="PF00089">
    <property type="entry name" value="Trypsin"/>
    <property type="match status" value="2"/>
</dbReference>
<dbReference type="FunFam" id="2.10.25.10:FF:000321">
    <property type="entry name" value="Protein delta homolog 1"/>
    <property type="match status" value="1"/>
</dbReference>
<dbReference type="FunFam" id="2.10.25.10:FF:000255">
    <property type="entry name" value="Sushi, nidogen and EGF-like domains 1"/>
    <property type="match status" value="1"/>
</dbReference>
<evidence type="ECO:0000256" key="7">
    <source>
        <dbReference type="ARBA" id="ARBA00022737"/>
    </source>
</evidence>
<dbReference type="SUPFAM" id="SSF57440">
    <property type="entry name" value="Kringle-like"/>
    <property type="match status" value="2"/>
</dbReference>
<dbReference type="Pfam" id="PF00008">
    <property type="entry name" value="EGF"/>
    <property type="match status" value="3"/>
</dbReference>
<keyword evidence="7" id="KW-0677">Repeat</keyword>
<feature type="domain" description="Kringle" evidence="18">
    <location>
        <begin position="506"/>
        <end position="590"/>
    </location>
</feature>
<keyword evidence="8 16" id="KW-0378">Hydrolase</keyword>
<sequence length="868" mass="95917">MVNQWVEAYEYYYDYVTESPAEDFNFDLDDWLYELLDVTDECDPNPCLNGGTCDHSADGSFRCSCPEPYMGKKCQTVKDVCKNVKCGHGSCVVTSTAPFYECKCRPPYKPPNCKKASPCRPNPCQNGGSCMRGPKRSTFQCSCPDGYSGKFCEVGSNECYQGDGESYRGMVSVTVEGEECLDWNSYFIVQRGGDPFKEYEGFDGIGPHNYCRNPDGDDQPWCFINKNGKLKWNYCNIRKCSGAPATSPTVHVTDPTPVSPNAAAAQFSQCGRPQPGRSARIFGGKKSLPGAHPWQVSLQTRTKGSSGPFSHICGGILLQSCWVLTAAHCIKKDMEMQVVLGGVDIEKDELYDQVIPVEKAVVHEEYKESPFALHNDIAMLQLKVMDRPYCAKETRFVKTACLPNQPFSSGTECVISGWGVTETLRNVCKNVKCGFGQCITNFKKPPFYECKCNPPYQGPDCRTLPTSVCDPNPCKNGGSCIKTKRRFRCACPDGYMGKFCTIASDDCYVGNGESYRGDVSLTEDREECLDWNSNFIVINGEDPFVTYSDFAGLDSNTQNHCRNPDGDDKPWCFIKKQGQLDWNYCKVKKCSEDPAPPVTQVIPVVPVVPDSSQFSQCGKSQPSRTSRIFGGIKSSPGAYPWQVSVQARPRGSSFGFSHLCGGILLKSCWVLTAAHCIEGNYDWQVVMGGVNIDKKEEMDQTIPVIETIVHERYREGQALYNDVALLKLQATDSPYCAKETRFVKTACLPSQPFPAGKECVISGWGKTENRTYSSHLLNARVLLISNERCQSPQVYGSLLDNSMLCAGILQGGIDSCQGDSGGPLVCENDGTYYVTGVVSWGHGCAQRNKPGVYANVHTFLNWINSKIN</sequence>
<keyword evidence="20" id="KW-1185">Reference proteome</keyword>
<evidence type="ECO:0000256" key="5">
    <source>
        <dbReference type="ARBA" id="ARBA00022670"/>
    </source>
</evidence>
<dbReference type="InterPro" id="IPR000742">
    <property type="entry name" value="EGF"/>
</dbReference>
<dbReference type="PROSITE" id="PS00134">
    <property type="entry name" value="TRYPSIN_HIS"/>
    <property type="match status" value="1"/>
</dbReference>
<evidence type="ECO:0000256" key="16">
    <source>
        <dbReference type="RuleBase" id="RU363034"/>
    </source>
</evidence>
<evidence type="ECO:0000259" key="17">
    <source>
        <dbReference type="PROSITE" id="PS50026"/>
    </source>
</evidence>
<dbReference type="GO" id="GO:1901701">
    <property type="term" value="P:cellular response to oxygen-containing compound"/>
    <property type="evidence" value="ECO:0007669"/>
    <property type="project" value="UniProtKB-ARBA"/>
</dbReference>
<evidence type="ECO:0000256" key="8">
    <source>
        <dbReference type="ARBA" id="ARBA00022801"/>
    </source>
</evidence>
<dbReference type="RefSeq" id="XP_008303417.1">
    <property type="nucleotide sequence ID" value="XM_008305195.1"/>
</dbReference>
<evidence type="ECO:0000259" key="19">
    <source>
        <dbReference type="PROSITE" id="PS50240"/>
    </source>
</evidence>
<feature type="disulfide bond" evidence="14">
    <location>
        <begin position="491"/>
        <end position="500"/>
    </location>
</feature>
<evidence type="ECO:0000256" key="11">
    <source>
        <dbReference type="ARBA" id="ARBA00023180"/>
    </source>
</evidence>
<dbReference type="SUPFAM" id="SSF57196">
    <property type="entry name" value="EGF/Laminin"/>
    <property type="match status" value="1"/>
</dbReference>
<comment type="caution">
    <text evidence="14">Lacks conserved residue(s) required for the propagation of feature annotation.</text>
</comment>
<dbReference type="InterPro" id="IPR009003">
    <property type="entry name" value="Peptidase_S1_PA"/>
</dbReference>
<feature type="disulfide bond" evidence="14">
    <location>
        <begin position="65"/>
        <end position="74"/>
    </location>
</feature>
<evidence type="ECO:0000256" key="2">
    <source>
        <dbReference type="ARBA" id="ARBA00022525"/>
    </source>
</evidence>
<dbReference type="EC" id="3.4.21.4" evidence="13"/>
<dbReference type="InterPro" id="IPR033116">
    <property type="entry name" value="TRYPSIN_SER"/>
</dbReference>
<dbReference type="InterPro" id="IPR050127">
    <property type="entry name" value="Serine_Proteases_S1"/>
</dbReference>
<dbReference type="PROSITE" id="PS50240">
    <property type="entry name" value="TRYPSIN_DOM"/>
    <property type="match status" value="2"/>
</dbReference>
<dbReference type="GO" id="GO:0005509">
    <property type="term" value="F:calcium ion binding"/>
    <property type="evidence" value="ECO:0007669"/>
    <property type="project" value="InterPro"/>
</dbReference>
<dbReference type="CDD" id="cd00108">
    <property type="entry name" value="KR"/>
    <property type="match status" value="2"/>
</dbReference>
<dbReference type="SMART" id="SM00179">
    <property type="entry name" value="EGF_CA"/>
    <property type="match status" value="3"/>
</dbReference>
<evidence type="ECO:0000256" key="13">
    <source>
        <dbReference type="ARBA" id="ARBA00038868"/>
    </source>
</evidence>
<protein>
    <recommendedName>
        <fullName evidence="13">trypsin</fullName>
        <ecNumber evidence="13">3.4.21.4</ecNumber>
    </recommendedName>
</protein>
<dbReference type="PRINTS" id="PR00018">
    <property type="entry name" value="KRINGLE"/>
</dbReference>
<dbReference type="InterPro" id="IPR013806">
    <property type="entry name" value="Kringle-like"/>
</dbReference>
<dbReference type="Proteomes" id="UP000694891">
    <property type="component" value="Unplaced"/>
</dbReference>
<dbReference type="GO" id="GO:0006508">
    <property type="term" value="P:proteolysis"/>
    <property type="evidence" value="ECO:0007669"/>
    <property type="project" value="UniProtKB-KW"/>
</dbReference>
<dbReference type="CDD" id="cd00054">
    <property type="entry name" value="EGF_CA"/>
    <property type="match status" value="3"/>
</dbReference>
<keyword evidence="11" id="KW-0325">Glycoprotein</keyword>
<evidence type="ECO:0000256" key="3">
    <source>
        <dbReference type="ARBA" id="ARBA00022536"/>
    </source>
</evidence>
<dbReference type="PROSITE" id="PS01186">
    <property type="entry name" value="EGF_2"/>
    <property type="match status" value="5"/>
</dbReference>
<evidence type="ECO:0000256" key="12">
    <source>
        <dbReference type="ARBA" id="ARBA00036320"/>
    </source>
</evidence>
<evidence type="ECO:0000256" key="1">
    <source>
        <dbReference type="ARBA" id="ARBA00004239"/>
    </source>
</evidence>
<dbReference type="SUPFAM" id="SSF50494">
    <property type="entry name" value="Trypsin-like serine proteases"/>
    <property type="match status" value="2"/>
</dbReference>
<dbReference type="SMART" id="SM00181">
    <property type="entry name" value="EGF"/>
    <property type="match status" value="5"/>
</dbReference>
<feature type="domain" description="Kringle" evidence="18">
    <location>
        <begin position="158"/>
        <end position="240"/>
    </location>
</feature>
<feature type="disulfide bond" evidence="14">
    <location>
        <begin position="81"/>
        <end position="91"/>
    </location>
</feature>
<keyword evidence="2" id="KW-0964">Secreted</keyword>
<feature type="disulfide bond" evidence="14">
    <location>
        <begin position="124"/>
        <end position="141"/>
    </location>
</feature>
<dbReference type="InterPro" id="IPR038178">
    <property type="entry name" value="Kringle_sf"/>
</dbReference>
<dbReference type="FunFam" id="2.40.10.10:FF:000004">
    <property type="entry name" value="Tryptase gamma 1"/>
    <property type="match status" value="1"/>
</dbReference>
<feature type="domain" description="EGF-like" evidence="17">
    <location>
        <begin position="38"/>
        <end position="75"/>
    </location>
</feature>
<dbReference type="GO" id="GO:0033993">
    <property type="term" value="P:response to lipid"/>
    <property type="evidence" value="ECO:0007669"/>
    <property type="project" value="UniProtKB-ARBA"/>
</dbReference>
<keyword evidence="5 16" id="KW-0645">Protease</keyword>
<gene>
    <name evidence="21" type="primary">LOC103375009</name>
</gene>